<keyword evidence="5" id="KW-1185">Reference proteome</keyword>
<evidence type="ECO:0000256" key="2">
    <source>
        <dbReference type="ARBA" id="ARBA00022679"/>
    </source>
</evidence>
<dbReference type="Gene3D" id="3.40.630.30">
    <property type="match status" value="1"/>
</dbReference>
<sequence length="176" mass="20204">MSWQFLDIVEEGVLIDPSFKCGNKSIDRYLTKYAVKNHRNDISRAVVLVPVLGPKYVVGFYTLSSYHIRWDTLLPEDQEEIPKYGCPATLIGQFAVHLDKQGEGLGRKLLMHAFYECVKGSKVIGSKAVVVEVHPEDPRKDKNLAAYQDKWKFRPLKDKPLTLILKMDKVRKLFEP</sequence>
<reference evidence="4 5" key="1">
    <citation type="journal article" date="2013" name="PLoS ONE">
        <title>Cultivation and Complete Genome Sequencing of Gloeobacter kilaueensis sp. nov., from a Lava Cave in Kilauea Caldera, Hawai'i.</title>
        <authorList>
            <person name="Saw J.H."/>
            <person name="Schatz M."/>
            <person name="Brown M.V."/>
            <person name="Kunkel D.D."/>
            <person name="Foster J.S."/>
            <person name="Shick H."/>
            <person name="Christensen S."/>
            <person name="Hou S."/>
            <person name="Wan X."/>
            <person name="Donachie S.P."/>
        </authorList>
    </citation>
    <scope>NUCLEOTIDE SEQUENCE [LARGE SCALE GENOMIC DNA]</scope>
    <source>
        <strain evidence="5">JS</strain>
    </source>
</reference>
<dbReference type="HOGENOM" id="CLU_101288_3_1_3"/>
<evidence type="ECO:0000256" key="1">
    <source>
        <dbReference type="ARBA" id="ARBA00022649"/>
    </source>
</evidence>
<protein>
    <recommendedName>
        <fullName evidence="6">N-acetyltransferase domain-containing protein</fullName>
    </recommendedName>
</protein>
<dbReference type="AlphaFoldDB" id="U5QDD4"/>
<dbReference type="InterPro" id="IPR016181">
    <property type="entry name" value="Acyl_CoA_acyltransferase"/>
</dbReference>
<keyword evidence="2" id="KW-0808">Transferase</keyword>
<dbReference type="Proteomes" id="UP000017396">
    <property type="component" value="Chromosome"/>
</dbReference>
<evidence type="ECO:0000256" key="3">
    <source>
        <dbReference type="ARBA" id="ARBA00023315"/>
    </source>
</evidence>
<name>U5QDD4_GLOK1</name>
<dbReference type="GO" id="GO:0016746">
    <property type="term" value="F:acyltransferase activity"/>
    <property type="evidence" value="ECO:0007669"/>
    <property type="project" value="UniProtKB-KW"/>
</dbReference>
<dbReference type="eggNOG" id="COG0456">
    <property type="taxonomic scope" value="Bacteria"/>
</dbReference>
<accession>U5QDD4</accession>
<dbReference type="PANTHER" id="PTHR36449">
    <property type="entry name" value="ACETYLTRANSFERASE-RELATED"/>
    <property type="match status" value="1"/>
</dbReference>
<dbReference type="KEGG" id="glj:GKIL_0645"/>
<evidence type="ECO:0000313" key="4">
    <source>
        <dbReference type="EMBL" id="AGY56891.1"/>
    </source>
</evidence>
<keyword evidence="3" id="KW-0012">Acyltransferase</keyword>
<dbReference type="OrthoDB" id="9799147at2"/>
<keyword evidence="1" id="KW-1277">Toxin-antitoxin system</keyword>
<dbReference type="SUPFAM" id="SSF55729">
    <property type="entry name" value="Acyl-CoA N-acyltransferases (Nat)"/>
    <property type="match status" value="1"/>
</dbReference>
<dbReference type="RefSeq" id="WP_023171932.1">
    <property type="nucleotide sequence ID" value="NC_022600.1"/>
</dbReference>
<dbReference type="PANTHER" id="PTHR36449:SF1">
    <property type="entry name" value="ACETYLTRANSFERASE"/>
    <property type="match status" value="1"/>
</dbReference>
<organism evidence="4 5">
    <name type="scientific">Gloeobacter kilaueensis (strain ATCC BAA-2537 / CCAP 1431/1 / ULC 316 / JS1)</name>
    <dbReference type="NCBI Taxonomy" id="1183438"/>
    <lineage>
        <taxon>Bacteria</taxon>
        <taxon>Bacillati</taxon>
        <taxon>Cyanobacteriota</taxon>
        <taxon>Cyanophyceae</taxon>
        <taxon>Gloeobacterales</taxon>
        <taxon>Gloeobacteraceae</taxon>
        <taxon>Gloeobacter</taxon>
    </lineage>
</organism>
<proteinExistence type="predicted"/>
<gene>
    <name evidence="4" type="ORF">GKIL_0645</name>
</gene>
<dbReference type="STRING" id="1183438.GKIL_0645"/>
<evidence type="ECO:0000313" key="5">
    <source>
        <dbReference type="Proteomes" id="UP000017396"/>
    </source>
</evidence>
<evidence type="ECO:0008006" key="6">
    <source>
        <dbReference type="Google" id="ProtNLM"/>
    </source>
</evidence>
<dbReference type="EMBL" id="CP003587">
    <property type="protein sequence ID" value="AGY56891.1"/>
    <property type="molecule type" value="Genomic_DNA"/>
</dbReference>